<comment type="caution">
    <text evidence="1">The sequence shown here is derived from an EMBL/GenBank/DDBJ whole genome shotgun (WGS) entry which is preliminary data.</text>
</comment>
<dbReference type="Proteomes" id="UP000198211">
    <property type="component" value="Unassembled WGS sequence"/>
</dbReference>
<proteinExistence type="predicted"/>
<sequence>MSDIFLDESYCNVNQLVELDNGTTSLELVSCLSRTAGYMGSIKTWASHLKTSDDIDYHGNFTDEPFEAWFGDLFKNLLDTPALSRSKSKAKMVEWLNMHGVTVPIHGYKI</sequence>
<dbReference type="AlphaFoldDB" id="A0A225WX82"/>
<accession>A0A225WX82</accession>
<dbReference type="EMBL" id="NBNE01000203">
    <property type="protein sequence ID" value="OWZ21638.1"/>
    <property type="molecule type" value="Genomic_DNA"/>
</dbReference>
<organism evidence="1 2">
    <name type="scientific">Phytophthora megakarya</name>
    <dbReference type="NCBI Taxonomy" id="4795"/>
    <lineage>
        <taxon>Eukaryota</taxon>
        <taxon>Sar</taxon>
        <taxon>Stramenopiles</taxon>
        <taxon>Oomycota</taxon>
        <taxon>Peronosporomycetes</taxon>
        <taxon>Peronosporales</taxon>
        <taxon>Peronosporaceae</taxon>
        <taxon>Phytophthora</taxon>
    </lineage>
</organism>
<keyword evidence="2" id="KW-1185">Reference proteome</keyword>
<dbReference type="OrthoDB" id="167119at2759"/>
<name>A0A225WX82_9STRA</name>
<reference evidence="2" key="1">
    <citation type="submission" date="2017-03" db="EMBL/GenBank/DDBJ databases">
        <title>Phytopthora megakarya and P. palmivora, two closely related causual agents of cacao black pod achieved similar genome size and gene model numbers by different mechanisms.</title>
        <authorList>
            <person name="Ali S."/>
            <person name="Shao J."/>
            <person name="Larry D.J."/>
            <person name="Kronmiller B."/>
            <person name="Shen D."/>
            <person name="Strem M.D."/>
            <person name="Melnick R.L."/>
            <person name="Guiltinan M.J."/>
            <person name="Tyler B.M."/>
            <person name="Meinhardt L.W."/>
            <person name="Bailey B.A."/>
        </authorList>
    </citation>
    <scope>NUCLEOTIDE SEQUENCE [LARGE SCALE GENOMIC DNA]</scope>
    <source>
        <strain evidence="2">zdho120</strain>
    </source>
</reference>
<evidence type="ECO:0000313" key="2">
    <source>
        <dbReference type="Proteomes" id="UP000198211"/>
    </source>
</evidence>
<gene>
    <name evidence="1" type="ORF">PHMEG_0003778</name>
</gene>
<protein>
    <submittedName>
        <fullName evidence="1">Uncharacterized protein</fullName>
    </submittedName>
</protein>
<evidence type="ECO:0000313" key="1">
    <source>
        <dbReference type="EMBL" id="OWZ21638.1"/>
    </source>
</evidence>